<protein>
    <submittedName>
        <fullName evidence="1">Uncharacterized protein</fullName>
    </submittedName>
</protein>
<dbReference type="Proteomes" id="UP000316621">
    <property type="component" value="Chromosome 9"/>
</dbReference>
<accession>A0A4Y7L3B8</accession>
<dbReference type="EMBL" id="CM010723">
    <property type="protein sequence ID" value="RZC79120.1"/>
    <property type="molecule type" value="Genomic_DNA"/>
</dbReference>
<gene>
    <name evidence="1" type="ORF">C5167_003338</name>
</gene>
<evidence type="ECO:0000313" key="2">
    <source>
        <dbReference type="Proteomes" id="UP000316621"/>
    </source>
</evidence>
<evidence type="ECO:0000313" key="1">
    <source>
        <dbReference type="EMBL" id="RZC79120.1"/>
    </source>
</evidence>
<name>A0A4Y7L3B8_PAPSO</name>
<reference evidence="1 2" key="1">
    <citation type="journal article" date="2018" name="Science">
        <title>The opium poppy genome and morphinan production.</title>
        <authorList>
            <person name="Guo L."/>
            <person name="Winzer T."/>
            <person name="Yang X."/>
            <person name="Li Y."/>
            <person name="Ning Z."/>
            <person name="He Z."/>
            <person name="Teodor R."/>
            <person name="Lu Y."/>
            <person name="Bowser T.A."/>
            <person name="Graham I.A."/>
            <person name="Ye K."/>
        </authorList>
    </citation>
    <scope>NUCLEOTIDE SEQUENCE [LARGE SCALE GENOMIC DNA]</scope>
    <source>
        <strain evidence="2">cv. HN1</strain>
        <tissue evidence="1">Leaves</tissue>
    </source>
</reference>
<keyword evidence="2" id="KW-1185">Reference proteome</keyword>
<organism evidence="1 2">
    <name type="scientific">Papaver somniferum</name>
    <name type="common">Opium poppy</name>
    <dbReference type="NCBI Taxonomy" id="3469"/>
    <lineage>
        <taxon>Eukaryota</taxon>
        <taxon>Viridiplantae</taxon>
        <taxon>Streptophyta</taxon>
        <taxon>Embryophyta</taxon>
        <taxon>Tracheophyta</taxon>
        <taxon>Spermatophyta</taxon>
        <taxon>Magnoliopsida</taxon>
        <taxon>Ranunculales</taxon>
        <taxon>Papaveraceae</taxon>
        <taxon>Papaveroideae</taxon>
        <taxon>Papaver</taxon>
    </lineage>
</organism>
<sequence>MNKVKEKSVRFHYR</sequence>
<proteinExistence type="predicted"/>